<protein>
    <submittedName>
        <fullName evidence="1">Uncharacterized protein</fullName>
    </submittedName>
</protein>
<name>A0A0K2SVZ0_LEPSM</name>
<evidence type="ECO:0000313" key="1">
    <source>
        <dbReference type="EMBL" id="CDW17426.1"/>
    </source>
</evidence>
<sequence length="63" mass="7223">MKGYIMISITPTNPEPGKGLDEELLIHIDHCHPARSQQCYVHVHWTLSPRRPTHRGERGLPKS</sequence>
<reference evidence="1" key="1">
    <citation type="submission" date="2014-05" db="EMBL/GenBank/DDBJ databases">
        <authorList>
            <person name="Chronopoulou M."/>
        </authorList>
    </citation>
    <scope>NUCLEOTIDE SEQUENCE</scope>
    <source>
        <tissue evidence="1">Whole organism</tissue>
    </source>
</reference>
<organism evidence="1">
    <name type="scientific">Lepeophtheirus salmonis</name>
    <name type="common">Salmon louse</name>
    <name type="synonym">Caligus salmonis</name>
    <dbReference type="NCBI Taxonomy" id="72036"/>
    <lineage>
        <taxon>Eukaryota</taxon>
        <taxon>Metazoa</taxon>
        <taxon>Ecdysozoa</taxon>
        <taxon>Arthropoda</taxon>
        <taxon>Crustacea</taxon>
        <taxon>Multicrustacea</taxon>
        <taxon>Hexanauplia</taxon>
        <taxon>Copepoda</taxon>
        <taxon>Siphonostomatoida</taxon>
        <taxon>Caligidae</taxon>
        <taxon>Lepeophtheirus</taxon>
    </lineage>
</organism>
<proteinExistence type="predicted"/>
<dbReference type="EMBL" id="HACA01000065">
    <property type="protein sequence ID" value="CDW17426.1"/>
    <property type="molecule type" value="Transcribed_RNA"/>
</dbReference>
<dbReference type="AlphaFoldDB" id="A0A0K2SVZ0"/>
<accession>A0A0K2SVZ0</accession>